<evidence type="ECO:0000259" key="13">
    <source>
        <dbReference type="PROSITE" id="PS51192"/>
    </source>
</evidence>
<evidence type="ECO:0000259" key="14">
    <source>
        <dbReference type="PROSITE" id="PS51194"/>
    </source>
</evidence>
<dbReference type="GO" id="GO:0005524">
    <property type="term" value="F:ATP binding"/>
    <property type="evidence" value="ECO:0007669"/>
    <property type="project" value="UniProtKB-KW"/>
</dbReference>
<dbReference type="SUPFAM" id="SSF52540">
    <property type="entry name" value="P-loop containing nucleoside triphosphate hydrolases"/>
    <property type="match status" value="1"/>
</dbReference>
<evidence type="ECO:0000256" key="7">
    <source>
        <dbReference type="ARBA" id="ARBA00023125"/>
    </source>
</evidence>
<keyword evidence="2" id="KW-0479">Metal-binding</keyword>
<keyword evidence="4" id="KW-0378">Hydrolase</keyword>
<evidence type="ECO:0000256" key="12">
    <source>
        <dbReference type="ARBA" id="ARBA00044550"/>
    </source>
</evidence>
<dbReference type="GO" id="GO:0043590">
    <property type="term" value="C:bacterial nucleoid"/>
    <property type="evidence" value="ECO:0007669"/>
    <property type="project" value="TreeGrafter"/>
</dbReference>
<dbReference type="Pfam" id="PF16124">
    <property type="entry name" value="RecQ_Zn_bind"/>
    <property type="match status" value="1"/>
</dbReference>
<dbReference type="InterPro" id="IPR014001">
    <property type="entry name" value="Helicase_ATP-bd"/>
</dbReference>
<keyword evidence="3" id="KW-0547">Nucleotide-binding</keyword>
<dbReference type="InterPro" id="IPR004589">
    <property type="entry name" value="DNA_helicase_ATP-dep_RecQ"/>
</dbReference>
<reference evidence="15 16" key="1">
    <citation type="submission" date="2020-10" db="EMBL/GenBank/DDBJ databases">
        <title>Connecting structure to function with the recovery of over 1000 high-quality activated sludge metagenome-assembled genomes encoding full-length rRNA genes using long-read sequencing.</title>
        <authorList>
            <person name="Singleton C.M."/>
            <person name="Petriglieri F."/>
            <person name="Kristensen J.M."/>
            <person name="Kirkegaard R.H."/>
            <person name="Michaelsen T.Y."/>
            <person name="Andersen M.H."/>
            <person name="Karst S.M."/>
            <person name="Dueholm M.S."/>
            <person name="Nielsen P.H."/>
            <person name="Albertsen M."/>
        </authorList>
    </citation>
    <scope>NUCLEOTIDE SEQUENCE [LARGE SCALE GENOMIC DNA]</scope>
    <source>
        <strain evidence="15">Ribe_18-Q3-R11-54_BAT3C.373</strain>
    </source>
</reference>
<evidence type="ECO:0000256" key="2">
    <source>
        <dbReference type="ARBA" id="ARBA00022723"/>
    </source>
</evidence>
<dbReference type="InterPro" id="IPR027417">
    <property type="entry name" value="P-loop_NTPase"/>
</dbReference>
<comment type="caution">
    <text evidence="15">The sequence shown here is derived from an EMBL/GenBank/DDBJ whole genome shotgun (WGS) entry which is preliminary data.</text>
</comment>
<keyword evidence="6" id="KW-0067">ATP-binding</keyword>
<feature type="domain" description="Helicase C-terminal" evidence="14">
    <location>
        <begin position="218"/>
        <end position="361"/>
    </location>
</feature>
<dbReference type="PANTHER" id="PTHR13710">
    <property type="entry name" value="DNA HELICASE RECQ FAMILY MEMBER"/>
    <property type="match status" value="1"/>
</dbReference>
<dbReference type="Proteomes" id="UP000808349">
    <property type="component" value="Unassembled WGS sequence"/>
</dbReference>
<dbReference type="GO" id="GO:0046872">
    <property type="term" value="F:metal ion binding"/>
    <property type="evidence" value="ECO:0007669"/>
    <property type="project" value="UniProtKB-KW"/>
</dbReference>
<keyword evidence="7" id="KW-0238">DNA-binding</keyword>
<evidence type="ECO:0000256" key="11">
    <source>
        <dbReference type="ARBA" id="ARBA00044535"/>
    </source>
</evidence>
<dbReference type="NCBIfam" id="TIGR00614">
    <property type="entry name" value="recQ_fam"/>
    <property type="match status" value="1"/>
</dbReference>
<dbReference type="Pfam" id="PF00270">
    <property type="entry name" value="DEAD"/>
    <property type="match status" value="1"/>
</dbReference>
<evidence type="ECO:0000256" key="10">
    <source>
        <dbReference type="ARBA" id="ARBA00034808"/>
    </source>
</evidence>
<evidence type="ECO:0000313" key="16">
    <source>
        <dbReference type="Proteomes" id="UP000808349"/>
    </source>
</evidence>
<name>A0A9D7SC83_9BACT</name>
<comment type="catalytic activity">
    <reaction evidence="9">
        <text>Couples ATP hydrolysis with the unwinding of duplex DNA by translocating in the 3'-5' direction.</text>
        <dbReference type="EC" id="5.6.2.4"/>
    </reaction>
</comment>
<dbReference type="Pfam" id="PF00271">
    <property type="entry name" value="Helicase_C"/>
    <property type="match status" value="1"/>
</dbReference>
<dbReference type="GO" id="GO:0043138">
    <property type="term" value="F:3'-5' DNA helicase activity"/>
    <property type="evidence" value="ECO:0007669"/>
    <property type="project" value="UniProtKB-EC"/>
</dbReference>
<evidence type="ECO:0000256" key="3">
    <source>
        <dbReference type="ARBA" id="ARBA00022741"/>
    </source>
</evidence>
<dbReference type="GO" id="GO:0005737">
    <property type="term" value="C:cytoplasm"/>
    <property type="evidence" value="ECO:0007669"/>
    <property type="project" value="TreeGrafter"/>
</dbReference>
<dbReference type="GO" id="GO:0006310">
    <property type="term" value="P:DNA recombination"/>
    <property type="evidence" value="ECO:0007669"/>
    <property type="project" value="InterPro"/>
</dbReference>
<dbReference type="FunFam" id="3.40.50.300:FF:001389">
    <property type="entry name" value="ATP-dependent DNA helicase RecQ"/>
    <property type="match status" value="1"/>
</dbReference>
<dbReference type="InterPro" id="IPR036388">
    <property type="entry name" value="WH-like_DNA-bd_sf"/>
</dbReference>
<dbReference type="InterPro" id="IPR011545">
    <property type="entry name" value="DEAD/DEAH_box_helicase_dom"/>
</dbReference>
<feature type="domain" description="Helicase ATP-binding" evidence="13">
    <location>
        <begin position="27"/>
        <end position="194"/>
    </location>
</feature>
<sequence>MSIISPEEILKKYWGHNEFRHIQKDIIESVLNKKDALALIPTGGGKSLCYQVPALMLDGFCLVISPLIALMQDQVMQLKDRNIQADLIYGGQHKRDMERIIDNAINGYLKLLYVSPERLQTAFFQDRLHRMKISFIAVDEAHCISQWGYDFRPSYLKIQDIRNNTSAPVLALTATATSKVQLDICDKLQLKNADIHKMSFKREHLSLVVKYEEHKLNQIQRIINKTKGTGLIYVRNRKQTVEIAQVLNQQGIVSDFYHAGLDHNVRAKKLADWMHGKTPVMVCTNAFGMGIDKSNVRWVIHGDIPSSIEEYFQEVGRAGRDGLRAYGVLLYNQKDLLRLQSQFDNMFPSLEEVQQLYKSLAIYFGIAAGSIMEDSRDFDLLDFCNKNNLVSEKVIHGIKILEQSNWLMTTSAVFQPSRIQIKVEPNEIHEFCQSFPQYSLILTNLMRSYEGIFNFPVAIHENQIAFQIKTNIDQVATWLNDLNREGLISYFPFKEKPQLQFVAERQFNKTIGIDKAWFDFRKKMYQERMDLMISYLHLMQCRQQFLMNYFGEKDALPCGICDRCLEIKNAIIDPQIRTLWTSQIIEILKSNPKRSIRSILELYPSNKESWVLIILQELIGEEKIIRDLDYLYFNKK</sequence>
<evidence type="ECO:0000313" key="15">
    <source>
        <dbReference type="EMBL" id="MBK9718985.1"/>
    </source>
</evidence>
<evidence type="ECO:0000256" key="1">
    <source>
        <dbReference type="ARBA" id="ARBA00005446"/>
    </source>
</evidence>
<dbReference type="GO" id="GO:0016787">
    <property type="term" value="F:hydrolase activity"/>
    <property type="evidence" value="ECO:0007669"/>
    <property type="project" value="UniProtKB-KW"/>
</dbReference>
<dbReference type="AlphaFoldDB" id="A0A9D7SC83"/>
<dbReference type="SMART" id="SM00490">
    <property type="entry name" value="HELICc"/>
    <property type="match status" value="1"/>
</dbReference>
<evidence type="ECO:0000256" key="4">
    <source>
        <dbReference type="ARBA" id="ARBA00022801"/>
    </source>
</evidence>
<evidence type="ECO:0000256" key="6">
    <source>
        <dbReference type="ARBA" id="ARBA00022840"/>
    </source>
</evidence>
<dbReference type="PANTHER" id="PTHR13710:SF105">
    <property type="entry name" value="ATP-DEPENDENT DNA HELICASE Q1"/>
    <property type="match status" value="1"/>
</dbReference>
<organism evidence="15 16">
    <name type="scientific">Candidatus Defluviibacterium haderslevense</name>
    <dbReference type="NCBI Taxonomy" id="2981993"/>
    <lineage>
        <taxon>Bacteria</taxon>
        <taxon>Pseudomonadati</taxon>
        <taxon>Bacteroidota</taxon>
        <taxon>Saprospiria</taxon>
        <taxon>Saprospirales</taxon>
        <taxon>Saprospiraceae</taxon>
        <taxon>Candidatus Defluviibacterium</taxon>
    </lineage>
</organism>
<comment type="similarity">
    <text evidence="1">Belongs to the helicase family. RecQ subfamily.</text>
</comment>
<evidence type="ECO:0000256" key="9">
    <source>
        <dbReference type="ARBA" id="ARBA00034617"/>
    </source>
</evidence>
<accession>A0A9D7SC83</accession>
<dbReference type="PROSITE" id="PS51192">
    <property type="entry name" value="HELICASE_ATP_BIND_1"/>
    <property type="match status" value="1"/>
</dbReference>
<dbReference type="GO" id="GO:0006281">
    <property type="term" value="P:DNA repair"/>
    <property type="evidence" value="ECO:0007669"/>
    <property type="project" value="TreeGrafter"/>
</dbReference>
<dbReference type="CDD" id="cd17920">
    <property type="entry name" value="DEXHc_RecQ"/>
    <property type="match status" value="1"/>
</dbReference>
<dbReference type="InterPro" id="IPR032284">
    <property type="entry name" value="RecQ_Zn-bd"/>
</dbReference>
<evidence type="ECO:0000256" key="8">
    <source>
        <dbReference type="ARBA" id="ARBA00023235"/>
    </source>
</evidence>
<dbReference type="PROSITE" id="PS51194">
    <property type="entry name" value="HELICASE_CTER"/>
    <property type="match status" value="1"/>
</dbReference>
<dbReference type="Gene3D" id="1.10.10.10">
    <property type="entry name" value="Winged helix-like DNA-binding domain superfamily/Winged helix DNA-binding domain"/>
    <property type="match status" value="1"/>
</dbReference>
<dbReference type="GO" id="GO:0003677">
    <property type="term" value="F:DNA binding"/>
    <property type="evidence" value="ECO:0007669"/>
    <property type="project" value="UniProtKB-KW"/>
</dbReference>
<dbReference type="SMART" id="SM00487">
    <property type="entry name" value="DEXDc"/>
    <property type="match status" value="1"/>
</dbReference>
<dbReference type="InterPro" id="IPR001650">
    <property type="entry name" value="Helicase_C-like"/>
</dbReference>
<proteinExistence type="inferred from homology"/>
<protein>
    <recommendedName>
        <fullName evidence="11">ATP-dependent DNA helicase RecQ</fullName>
        <ecNumber evidence="10">5.6.2.4</ecNumber>
    </recommendedName>
    <alternativeName>
        <fullName evidence="12">DNA 3'-5' helicase RecQ</fullName>
    </alternativeName>
</protein>
<evidence type="ECO:0000256" key="5">
    <source>
        <dbReference type="ARBA" id="ARBA00022806"/>
    </source>
</evidence>
<dbReference type="Gene3D" id="3.40.50.300">
    <property type="entry name" value="P-loop containing nucleotide triphosphate hydrolases"/>
    <property type="match status" value="2"/>
</dbReference>
<keyword evidence="5 15" id="KW-0347">Helicase</keyword>
<dbReference type="GO" id="GO:0009378">
    <property type="term" value="F:four-way junction helicase activity"/>
    <property type="evidence" value="ECO:0007669"/>
    <property type="project" value="TreeGrafter"/>
</dbReference>
<gene>
    <name evidence="15" type="ORF">IPO85_16020</name>
</gene>
<dbReference type="EC" id="5.6.2.4" evidence="10"/>
<dbReference type="GO" id="GO:0030894">
    <property type="term" value="C:replisome"/>
    <property type="evidence" value="ECO:0007669"/>
    <property type="project" value="TreeGrafter"/>
</dbReference>
<dbReference type="EMBL" id="JADKFW010000014">
    <property type="protein sequence ID" value="MBK9718985.1"/>
    <property type="molecule type" value="Genomic_DNA"/>
</dbReference>
<keyword evidence="8" id="KW-0413">Isomerase</keyword>